<reference evidence="2 3" key="1">
    <citation type="submission" date="2023-11" db="EMBL/GenBank/DDBJ databases">
        <title>Analysis of the Genomes of Mucilaginibacter gossypii cycad 4 and M. sabulilitoris SNA2: microbes with the potential for plant growth promotion.</title>
        <authorList>
            <person name="Hirsch A.M."/>
            <person name="Humm E."/>
            <person name="Rubbi M."/>
            <person name="Del Vecchio G."/>
            <person name="Ha S.M."/>
            <person name="Pellegrini M."/>
            <person name="Gunsalus R.P."/>
        </authorList>
    </citation>
    <scope>NUCLEOTIDE SEQUENCE [LARGE SCALE GENOMIC DNA]</scope>
    <source>
        <strain evidence="2 3">SNA2</strain>
    </source>
</reference>
<dbReference type="RefSeq" id="WP_321562259.1">
    <property type="nucleotide sequence ID" value="NZ_CP139558.1"/>
</dbReference>
<keyword evidence="1" id="KW-0812">Transmembrane</keyword>
<proteinExistence type="predicted"/>
<evidence type="ECO:0000256" key="1">
    <source>
        <dbReference type="SAM" id="Phobius"/>
    </source>
</evidence>
<dbReference type="EMBL" id="CP139558">
    <property type="protein sequence ID" value="WPU93106.1"/>
    <property type="molecule type" value="Genomic_DNA"/>
</dbReference>
<feature type="transmembrane region" description="Helical" evidence="1">
    <location>
        <begin position="7"/>
        <end position="28"/>
    </location>
</feature>
<evidence type="ECO:0000313" key="2">
    <source>
        <dbReference type="EMBL" id="WPU93106.1"/>
    </source>
</evidence>
<protein>
    <submittedName>
        <fullName evidence="2">Uncharacterized protein</fullName>
    </submittedName>
</protein>
<organism evidence="2 3">
    <name type="scientific">Mucilaginibacter sabulilitoris</name>
    <dbReference type="NCBI Taxonomy" id="1173583"/>
    <lineage>
        <taxon>Bacteria</taxon>
        <taxon>Pseudomonadati</taxon>
        <taxon>Bacteroidota</taxon>
        <taxon>Sphingobacteriia</taxon>
        <taxon>Sphingobacteriales</taxon>
        <taxon>Sphingobacteriaceae</taxon>
        <taxon>Mucilaginibacter</taxon>
    </lineage>
</organism>
<dbReference type="Proteomes" id="UP001324380">
    <property type="component" value="Chromosome"/>
</dbReference>
<keyword evidence="1" id="KW-0472">Membrane</keyword>
<evidence type="ECO:0000313" key="3">
    <source>
        <dbReference type="Proteomes" id="UP001324380"/>
    </source>
</evidence>
<name>A0ABZ0TJX0_9SPHI</name>
<keyword evidence="3" id="KW-1185">Reference proteome</keyword>
<sequence>MIKKKAILWGIPIWIIITVAFSTFDAAADGFTSIGFPLHFYTYFEGKSASGSFIKHGVILTYFLIDVIALIAFILLVRITLLSRRKPI</sequence>
<keyword evidence="1" id="KW-1133">Transmembrane helix</keyword>
<gene>
    <name evidence="2" type="ORF">SNE25_27685</name>
</gene>
<accession>A0ABZ0TJX0</accession>
<feature type="transmembrane region" description="Helical" evidence="1">
    <location>
        <begin position="59"/>
        <end position="81"/>
    </location>
</feature>